<evidence type="ECO:0000256" key="1">
    <source>
        <dbReference type="SAM" id="Phobius"/>
    </source>
</evidence>
<keyword evidence="1" id="KW-0812">Transmembrane</keyword>
<dbReference type="EMBL" id="JAAGMN010001154">
    <property type="protein sequence ID" value="NEE07047.1"/>
    <property type="molecule type" value="Genomic_DNA"/>
</dbReference>
<gene>
    <name evidence="2" type="ORF">G3M58_11400</name>
</gene>
<feature type="transmembrane region" description="Helical" evidence="1">
    <location>
        <begin position="36"/>
        <end position="55"/>
    </location>
</feature>
<organism evidence="2">
    <name type="scientific">Streptomyces sp. SID7499</name>
    <dbReference type="NCBI Taxonomy" id="2706086"/>
    <lineage>
        <taxon>Bacteria</taxon>
        <taxon>Bacillati</taxon>
        <taxon>Actinomycetota</taxon>
        <taxon>Actinomycetes</taxon>
        <taxon>Kitasatosporales</taxon>
        <taxon>Streptomycetaceae</taxon>
        <taxon>Streptomyces</taxon>
    </lineage>
</organism>
<keyword evidence="1" id="KW-1133">Transmembrane helix</keyword>
<evidence type="ECO:0000313" key="2">
    <source>
        <dbReference type="EMBL" id="NEE07047.1"/>
    </source>
</evidence>
<sequence length="57" mass="5537">MTADLSTAPGPTHGVGDTAGSLVAADAPSVVQSIDWLAIAPPTLTALAALIVLVADL</sequence>
<dbReference type="AlphaFoldDB" id="A0A6G3WNM0"/>
<proteinExistence type="predicted"/>
<reference evidence="2" key="1">
    <citation type="submission" date="2020-01" db="EMBL/GenBank/DDBJ databases">
        <title>Insect and environment-associated Actinomycetes.</title>
        <authorList>
            <person name="Currrie C."/>
            <person name="Chevrette M."/>
            <person name="Carlson C."/>
            <person name="Stubbendieck R."/>
            <person name="Wendt-Pienkowski E."/>
        </authorList>
    </citation>
    <scope>NUCLEOTIDE SEQUENCE</scope>
    <source>
        <strain evidence="2">SID7499</strain>
    </source>
</reference>
<accession>A0A6G3WNM0</accession>
<name>A0A6G3WNM0_9ACTN</name>
<keyword evidence="1" id="KW-0472">Membrane</keyword>
<comment type="caution">
    <text evidence="2">The sequence shown here is derived from an EMBL/GenBank/DDBJ whole genome shotgun (WGS) entry which is preliminary data.</text>
</comment>
<feature type="non-terminal residue" evidence="2">
    <location>
        <position position="57"/>
    </location>
</feature>
<protein>
    <submittedName>
        <fullName evidence="2">NADH-quinone oxidoreductase subunit N</fullName>
    </submittedName>
</protein>